<feature type="transmembrane region" description="Helical" evidence="7">
    <location>
        <begin position="168"/>
        <end position="186"/>
    </location>
</feature>
<comment type="subcellular location">
    <subcellularLocation>
        <location evidence="1">Cell membrane</location>
        <topology evidence="1">Multi-pass membrane protein</topology>
    </subcellularLocation>
</comment>
<dbReference type="PRINTS" id="PR00175">
    <property type="entry name" value="NAALASMPORT"/>
</dbReference>
<accession>X0VRM3</accession>
<evidence type="ECO:0000256" key="1">
    <source>
        <dbReference type="ARBA" id="ARBA00004651"/>
    </source>
</evidence>
<evidence type="ECO:0000256" key="7">
    <source>
        <dbReference type="SAM" id="Phobius"/>
    </source>
</evidence>
<evidence type="ECO:0000256" key="6">
    <source>
        <dbReference type="ARBA" id="ARBA00023136"/>
    </source>
</evidence>
<evidence type="ECO:0000256" key="4">
    <source>
        <dbReference type="ARBA" id="ARBA00022692"/>
    </source>
</evidence>
<organism evidence="8">
    <name type="scientific">marine sediment metagenome</name>
    <dbReference type="NCBI Taxonomy" id="412755"/>
    <lineage>
        <taxon>unclassified sequences</taxon>
        <taxon>metagenomes</taxon>
        <taxon>ecological metagenomes</taxon>
    </lineage>
</organism>
<keyword evidence="4 7" id="KW-0812">Transmembrane</keyword>
<sequence>MREAFSPGAVAGGFVGVMVQGFRRAAFSNEAGIGSAPIAHSAASTPEPVREGVVALLEPFIDTVIVCTMTGLVIVVTRSYVGVHPDEAGINLTSDAFATVFPWFPAVLAITAVLFAFSTMISWSYYGEQCWVQLFGLRSIYLYKLVFLVFAFLGAMFEPGSVLDFGDYMILGMAFPNILGVVLLSGKVKAALDDYMARLASGEIAPTQK</sequence>
<dbReference type="GO" id="GO:0005283">
    <property type="term" value="F:amino acid:sodium symporter activity"/>
    <property type="evidence" value="ECO:0007669"/>
    <property type="project" value="InterPro"/>
</dbReference>
<comment type="caution">
    <text evidence="8">The sequence shown here is derived from an EMBL/GenBank/DDBJ whole genome shotgun (WGS) entry which is preliminary data.</text>
</comment>
<feature type="transmembrane region" description="Helical" evidence="7">
    <location>
        <begin position="135"/>
        <end position="156"/>
    </location>
</feature>
<dbReference type="GO" id="GO:0005886">
    <property type="term" value="C:plasma membrane"/>
    <property type="evidence" value="ECO:0007669"/>
    <property type="project" value="UniProtKB-SubCell"/>
</dbReference>
<name>X0VRM3_9ZZZZ</name>
<keyword evidence="5 7" id="KW-1133">Transmembrane helix</keyword>
<dbReference type="PANTHER" id="PTHR30330:SF3">
    <property type="entry name" value="TRANSCRIPTIONAL REGULATOR, LRP FAMILY"/>
    <property type="match status" value="1"/>
</dbReference>
<protein>
    <recommendedName>
        <fullName evidence="9">Alanine glycine permease</fullName>
    </recommendedName>
</protein>
<gene>
    <name evidence="8" type="ORF">S01H1_42007</name>
</gene>
<feature type="transmembrane region" description="Helical" evidence="7">
    <location>
        <begin position="60"/>
        <end position="81"/>
    </location>
</feature>
<keyword evidence="3" id="KW-1003">Cell membrane</keyword>
<keyword evidence="6 7" id="KW-0472">Membrane</keyword>
<dbReference type="EMBL" id="BARS01026668">
    <property type="protein sequence ID" value="GAG03201.1"/>
    <property type="molecule type" value="Genomic_DNA"/>
</dbReference>
<dbReference type="AlphaFoldDB" id="X0VRM3"/>
<reference evidence="8" key="1">
    <citation type="journal article" date="2014" name="Front. Microbiol.">
        <title>High frequency of phylogenetically diverse reductive dehalogenase-homologous genes in deep subseafloor sedimentary metagenomes.</title>
        <authorList>
            <person name="Kawai M."/>
            <person name="Futagami T."/>
            <person name="Toyoda A."/>
            <person name="Takaki Y."/>
            <person name="Nishi S."/>
            <person name="Hori S."/>
            <person name="Arai W."/>
            <person name="Tsubouchi T."/>
            <person name="Morono Y."/>
            <person name="Uchiyama I."/>
            <person name="Ito T."/>
            <person name="Fujiyama A."/>
            <person name="Inagaki F."/>
            <person name="Takami H."/>
        </authorList>
    </citation>
    <scope>NUCLEOTIDE SEQUENCE</scope>
    <source>
        <strain evidence="8">Expedition CK06-06</strain>
    </source>
</reference>
<evidence type="ECO:0000256" key="5">
    <source>
        <dbReference type="ARBA" id="ARBA00022989"/>
    </source>
</evidence>
<evidence type="ECO:0000313" key="8">
    <source>
        <dbReference type="EMBL" id="GAG03201.1"/>
    </source>
</evidence>
<feature type="transmembrane region" description="Helical" evidence="7">
    <location>
        <begin position="101"/>
        <end position="123"/>
    </location>
</feature>
<proteinExistence type="predicted"/>
<evidence type="ECO:0000256" key="2">
    <source>
        <dbReference type="ARBA" id="ARBA00022448"/>
    </source>
</evidence>
<dbReference type="InterPro" id="IPR001463">
    <property type="entry name" value="Na/Ala_symport"/>
</dbReference>
<evidence type="ECO:0008006" key="9">
    <source>
        <dbReference type="Google" id="ProtNLM"/>
    </source>
</evidence>
<keyword evidence="2" id="KW-0813">Transport</keyword>
<evidence type="ECO:0000256" key="3">
    <source>
        <dbReference type="ARBA" id="ARBA00022475"/>
    </source>
</evidence>
<dbReference type="Pfam" id="PF01235">
    <property type="entry name" value="Na_Ala_symp"/>
    <property type="match status" value="1"/>
</dbReference>
<dbReference type="PANTHER" id="PTHR30330">
    <property type="entry name" value="AGSS FAMILY TRANSPORTER, SODIUM-ALANINE"/>
    <property type="match status" value="1"/>
</dbReference>